<evidence type="ECO:0000256" key="2">
    <source>
        <dbReference type="ARBA" id="ARBA00010742"/>
    </source>
</evidence>
<dbReference type="PANTHER" id="PTHR30024:SF47">
    <property type="entry name" value="TAURINE-BINDING PERIPLASMIC PROTEIN"/>
    <property type="match status" value="1"/>
</dbReference>
<dbReference type="GO" id="GO:0042597">
    <property type="term" value="C:periplasmic space"/>
    <property type="evidence" value="ECO:0007669"/>
    <property type="project" value="UniProtKB-SubCell"/>
</dbReference>
<gene>
    <name evidence="6" type="ORF">BG61_21715</name>
</gene>
<evidence type="ECO:0000259" key="5">
    <source>
        <dbReference type="Pfam" id="PF09084"/>
    </source>
</evidence>
<organism evidence="6 7">
    <name type="scientific">Caballeronia glathei</name>
    <dbReference type="NCBI Taxonomy" id="60547"/>
    <lineage>
        <taxon>Bacteria</taxon>
        <taxon>Pseudomonadati</taxon>
        <taxon>Pseudomonadota</taxon>
        <taxon>Betaproteobacteria</taxon>
        <taxon>Burkholderiales</taxon>
        <taxon>Burkholderiaceae</taxon>
        <taxon>Caballeronia</taxon>
    </lineage>
</organism>
<protein>
    <submittedName>
        <fullName evidence="6">Nitrate ABC transporter substrate-binding protein</fullName>
    </submittedName>
</protein>
<feature type="signal peptide" evidence="4">
    <location>
        <begin position="1"/>
        <end position="35"/>
    </location>
</feature>
<evidence type="ECO:0000313" key="6">
    <source>
        <dbReference type="EMBL" id="KDR40966.1"/>
    </source>
</evidence>
<dbReference type="Gene3D" id="3.40.190.10">
    <property type="entry name" value="Periplasmic binding protein-like II"/>
    <property type="match status" value="2"/>
</dbReference>
<comment type="caution">
    <text evidence="6">The sequence shown here is derived from an EMBL/GenBank/DDBJ whole genome shotgun (WGS) entry which is preliminary data.</text>
</comment>
<evidence type="ECO:0000256" key="3">
    <source>
        <dbReference type="ARBA" id="ARBA00022729"/>
    </source>
</evidence>
<reference evidence="6 7" key="1">
    <citation type="submission" date="2014-03" db="EMBL/GenBank/DDBJ databases">
        <title>Draft Genome Sequences of Four Burkholderia Strains.</title>
        <authorList>
            <person name="Liu X.Y."/>
            <person name="Li C.X."/>
            <person name="Xu J.H."/>
        </authorList>
    </citation>
    <scope>NUCLEOTIDE SEQUENCE [LARGE SCALE GENOMIC DNA]</scope>
    <source>
        <strain evidence="6 7">DSM 50014</strain>
    </source>
</reference>
<evidence type="ECO:0000256" key="1">
    <source>
        <dbReference type="ARBA" id="ARBA00004418"/>
    </source>
</evidence>
<proteinExistence type="inferred from homology"/>
<name>A0A069PUF9_9BURK</name>
<dbReference type="PANTHER" id="PTHR30024">
    <property type="entry name" value="ALIPHATIC SULFONATES-BINDING PROTEIN-RELATED"/>
    <property type="match status" value="1"/>
</dbReference>
<dbReference type="EMBL" id="JFHC01000033">
    <property type="protein sequence ID" value="KDR40966.1"/>
    <property type="molecule type" value="Genomic_DNA"/>
</dbReference>
<evidence type="ECO:0000313" key="7">
    <source>
        <dbReference type="Proteomes" id="UP000027466"/>
    </source>
</evidence>
<dbReference type="InterPro" id="IPR015168">
    <property type="entry name" value="SsuA/THI5"/>
</dbReference>
<comment type="subcellular location">
    <subcellularLocation>
        <location evidence="1">Periplasm</location>
    </subcellularLocation>
</comment>
<dbReference type="Pfam" id="PF09084">
    <property type="entry name" value="NMT1"/>
    <property type="match status" value="1"/>
</dbReference>
<keyword evidence="7" id="KW-1185">Reference proteome</keyword>
<evidence type="ECO:0000256" key="4">
    <source>
        <dbReference type="SAM" id="SignalP"/>
    </source>
</evidence>
<dbReference type="AlphaFoldDB" id="A0A069PUF9"/>
<sequence>MMAVDKPVGSVRPMHFIRALGMSALLAAAAVNVKAASLTVTHWGDGMYGVPFAVALEKGYFKEEKVDVTGFITSEGGGTSIRNAMASEIPYGEVALPAAIAAIKQGVDLTIVHGGVQSLADLMWVQLKTGNITGIKEMKGRTLGYSSPKSTTDVISTIALNRVGLLNEVQRKPVGSSSGMLTSLQQGAVDVGYMTEPSYSAKKAGLKIAFRASDVVPKETQTVGVVRTDYLKAHPEAIRGIIAARRKAVQYMAAHREEAAQIVAREYKMEPAIAASAINNVLDTDAKYWSEGGFDYPSMQEVLKGLVLVKAIPDGPFDWTKIVDESLLPVDLRTKK</sequence>
<feature type="chain" id="PRO_5007372607" evidence="4">
    <location>
        <begin position="36"/>
        <end position="336"/>
    </location>
</feature>
<accession>A0A069PUF9</accession>
<comment type="similarity">
    <text evidence="2">Belongs to the bacterial solute-binding protein SsuA/TauA family.</text>
</comment>
<feature type="domain" description="SsuA/THI5-like" evidence="5">
    <location>
        <begin position="50"/>
        <end position="259"/>
    </location>
</feature>
<keyword evidence="3 4" id="KW-0732">Signal</keyword>
<dbReference type="STRING" id="60547.GCA_000751215_00401"/>
<dbReference type="Proteomes" id="UP000027466">
    <property type="component" value="Unassembled WGS sequence"/>
</dbReference>
<dbReference type="SUPFAM" id="SSF53850">
    <property type="entry name" value="Periplasmic binding protein-like II"/>
    <property type="match status" value="1"/>
</dbReference>